<feature type="compositionally biased region" description="Basic and acidic residues" evidence="2">
    <location>
        <begin position="42"/>
        <end position="53"/>
    </location>
</feature>
<name>A0ABY7F2H8_MYAAR</name>
<feature type="compositionally biased region" description="Low complexity" evidence="2">
    <location>
        <begin position="298"/>
        <end position="307"/>
    </location>
</feature>
<dbReference type="EMBL" id="CP111021">
    <property type="protein sequence ID" value="WAR16402.1"/>
    <property type="molecule type" value="Genomic_DNA"/>
</dbReference>
<feature type="region of interest" description="Disordered" evidence="2">
    <location>
        <begin position="275"/>
        <end position="320"/>
    </location>
</feature>
<organism evidence="3 4">
    <name type="scientific">Mya arenaria</name>
    <name type="common">Soft-shell clam</name>
    <dbReference type="NCBI Taxonomy" id="6604"/>
    <lineage>
        <taxon>Eukaryota</taxon>
        <taxon>Metazoa</taxon>
        <taxon>Spiralia</taxon>
        <taxon>Lophotrochozoa</taxon>
        <taxon>Mollusca</taxon>
        <taxon>Bivalvia</taxon>
        <taxon>Autobranchia</taxon>
        <taxon>Heteroconchia</taxon>
        <taxon>Euheterodonta</taxon>
        <taxon>Imparidentia</taxon>
        <taxon>Neoheterodontei</taxon>
        <taxon>Myida</taxon>
        <taxon>Myoidea</taxon>
        <taxon>Myidae</taxon>
        <taxon>Mya</taxon>
    </lineage>
</organism>
<feature type="region of interest" description="Disordered" evidence="2">
    <location>
        <begin position="104"/>
        <end position="127"/>
    </location>
</feature>
<sequence>MKSNKDSTSKHRAQLETNTNLLAAAIADVRYREIEPIDEEAETHKRDIDELATRKNTQHHQQKYEAVRAASAIEYAWNQEIEHIDEGAEADKRDIDALATKKADITQHHQQRQEEDETFRADSTNKHKAQLETNTNELATAIEGTGDRELEHIDEGTEAHKRDIDELATSKKAEITQPQQHQQQQEEDEAVRAAIEDAGDQEIQRIDEDAEAHKRDIDELATRNKAEINKHHQQVDEAIRADTTNIHQAQIETNTNMYVTAIGNAGRREIERIDEGAEAHKRDIDELATRKKTEITQHHQQQQQQRQQAEEAFRAGRFNS</sequence>
<evidence type="ECO:0000313" key="3">
    <source>
        <dbReference type="EMBL" id="WAR16402.1"/>
    </source>
</evidence>
<feature type="region of interest" description="Disordered" evidence="2">
    <location>
        <begin position="38"/>
        <end position="63"/>
    </location>
</feature>
<evidence type="ECO:0000256" key="1">
    <source>
        <dbReference type="SAM" id="Coils"/>
    </source>
</evidence>
<dbReference type="Proteomes" id="UP001164746">
    <property type="component" value="Chromosome 10"/>
</dbReference>
<feature type="coiled-coil region" evidence="1">
    <location>
        <begin position="203"/>
        <end position="230"/>
    </location>
</feature>
<gene>
    <name evidence="3" type="ORF">MAR_030996</name>
</gene>
<keyword evidence="4" id="KW-1185">Reference proteome</keyword>
<proteinExistence type="predicted"/>
<keyword evidence="1" id="KW-0175">Coiled coil</keyword>
<feature type="compositionally biased region" description="Basic and acidic residues" evidence="2">
    <location>
        <begin position="104"/>
        <end position="125"/>
    </location>
</feature>
<reference evidence="3" key="1">
    <citation type="submission" date="2022-11" db="EMBL/GenBank/DDBJ databases">
        <title>Centuries of genome instability and evolution in soft-shell clam transmissible cancer (bioRxiv).</title>
        <authorList>
            <person name="Hart S.F.M."/>
            <person name="Yonemitsu M.A."/>
            <person name="Giersch R.M."/>
            <person name="Beal B.F."/>
            <person name="Arriagada G."/>
            <person name="Davis B.W."/>
            <person name="Ostrander E.A."/>
            <person name="Goff S.P."/>
            <person name="Metzger M.J."/>
        </authorList>
    </citation>
    <scope>NUCLEOTIDE SEQUENCE</scope>
    <source>
        <strain evidence="3">MELC-2E11</strain>
        <tissue evidence="3">Siphon/mantle</tissue>
    </source>
</reference>
<evidence type="ECO:0000256" key="2">
    <source>
        <dbReference type="SAM" id="MobiDB-lite"/>
    </source>
</evidence>
<evidence type="ECO:0000313" key="4">
    <source>
        <dbReference type="Proteomes" id="UP001164746"/>
    </source>
</evidence>
<feature type="compositionally biased region" description="Basic and acidic residues" evidence="2">
    <location>
        <begin position="275"/>
        <end position="297"/>
    </location>
</feature>
<protein>
    <submittedName>
        <fullName evidence="3">Uncharacterized protein</fullName>
    </submittedName>
</protein>
<accession>A0ABY7F2H8</accession>